<dbReference type="AlphaFoldDB" id="A0A261V9I4"/>
<dbReference type="Proteomes" id="UP000216429">
    <property type="component" value="Unassembled WGS sequence"/>
</dbReference>
<gene>
    <name evidence="3" type="ORF">CAL22_13090</name>
</gene>
<comment type="caution">
    <text evidence="3">The sequence shown here is derived from an EMBL/GenBank/DDBJ whole genome shotgun (WGS) entry which is preliminary data.</text>
</comment>
<dbReference type="SUPFAM" id="SSF51735">
    <property type="entry name" value="NAD(P)-binding Rossmann-fold domains"/>
    <property type="match status" value="1"/>
</dbReference>
<name>A0A261V9I4_9BORD</name>
<dbReference type="OrthoDB" id="9178657at2"/>
<dbReference type="Pfam" id="PF13561">
    <property type="entry name" value="adh_short_C2"/>
    <property type="match status" value="1"/>
</dbReference>
<dbReference type="PANTHER" id="PTHR43477">
    <property type="entry name" value="DIHYDROANTICAPSIN 7-DEHYDROGENASE"/>
    <property type="match status" value="1"/>
</dbReference>
<dbReference type="InterPro" id="IPR036291">
    <property type="entry name" value="NAD(P)-bd_dom_sf"/>
</dbReference>
<dbReference type="RefSeq" id="WP_094813940.1">
    <property type="nucleotide sequence ID" value="NZ_NEVU01000003.1"/>
</dbReference>
<organism evidence="3 4">
    <name type="scientific">Bordetella genomosp. 12</name>
    <dbReference type="NCBI Taxonomy" id="463035"/>
    <lineage>
        <taxon>Bacteria</taxon>
        <taxon>Pseudomonadati</taxon>
        <taxon>Pseudomonadota</taxon>
        <taxon>Betaproteobacteria</taxon>
        <taxon>Burkholderiales</taxon>
        <taxon>Alcaligenaceae</taxon>
        <taxon>Bordetella</taxon>
    </lineage>
</organism>
<keyword evidence="4" id="KW-1185">Reference proteome</keyword>
<sequence length="273" mass="28992">MVRTEPRKGGRLAGKVALIFGAGCVGPGWGNGRAIAVRFAEEGALVVAVDKEPESLPQTLELAGEFRERLDTQLCDVLDPRQVDQVVSAVRHRHGRIDILVNNVGGPAPGGAAGLSRADWDRQLDLNLTSVFTTCQAVLPMMQAQRSGAVVNVSSTSAIRWTGAAQVGYAAAKAGVMQFGRVAAVEMAPHGVRVNTVLPGQLHTPLVDVFLARQQTAGDVQALLERRRRRIPLPVEGDGRDTANAVLFLASDEARFVTGTELIVDGGMSARCD</sequence>
<evidence type="ECO:0000313" key="4">
    <source>
        <dbReference type="Proteomes" id="UP000216429"/>
    </source>
</evidence>
<dbReference type="InterPro" id="IPR002347">
    <property type="entry name" value="SDR_fam"/>
</dbReference>
<dbReference type="EMBL" id="NEVU01000003">
    <property type="protein sequence ID" value="OZI70834.1"/>
    <property type="molecule type" value="Genomic_DNA"/>
</dbReference>
<dbReference type="GO" id="GO:0016491">
    <property type="term" value="F:oxidoreductase activity"/>
    <property type="evidence" value="ECO:0007669"/>
    <property type="project" value="UniProtKB-KW"/>
</dbReference>
<evidence type="ECO:0000256" key="1">
    <source>
        <dbReference type="ARBA" id="ARBA00006484"/>
    </source>
</evidence>
<evidence type="ECO:0000256" key="2">
    <source>
        <dbReference type="ARBA" id="ARBA00023002"/>
    </source>
</evidence>
<dbReference type="PRINTS" id="PR00080">
    <property type="entry name" value="SDRFAMILY"/>
</dbReference>
<comment type="similarity">
    <text evidence="1">Belongs to the short-chain dehydrogenases/reductases (SDR) family.</text>
</comment>
<dbReference type="Gene3D" id="3.40.50.720">
    <property type="entry name" value="NAD(P)-binding Rossmann-like Domain"/>
    <property type="match status" value="1"/>
</dbReference>
<proteinExistence type="inferred from homology"/>
<dbReference type="InterPro" id="IPR051122">
    <property type="entry name" value="SDR_DHRS6-like"/>
</dbReference>
<dbReference type="PRINTS" id="PR00081">
    <property type="entry name" value="GDHRDH"/>
</dbReference>
<dbReference type="FunFam" id="3.40.50.720:FF:000084">
    <property type="entry name" value="Short-chain dehydrogenase reductase"/>
    <property type="match status" value="1"/>
</dbReference>
<reference evidence="4" key="1">
    <citation type="submission" date="2017-05" db="EMBL/GenBank/DDBJ databases">
        <title>Complete and WGS of Bordetella genogroups.</title>
        <authorList>
            <person name="Spilker T."/>
            <person name="Lipuma J."/>
        </authorList>
    </citation>
    <scope>NUCLEOTIDE SEQUENCE [LARGE SCALE GENOMIC DNA]</scope>
    <source>
        <strain evidence="4">AU6712</strain>
    </source>
</reference>
<accession>A0A261V9I4</accession>
<dbReference type="PANTHER" id="PTHR43477:SF1">
    <property type="entry name" value="DIHYDROANTICAPSIN 7-DEHYDROGENASE"/>
    <property type="match status" value="1"/>
</dbReference>
<protein>
    <submittedName>
        <fullName evidence="3">3-oxoacyl-ACP reductase</fullName>
    </submittedName>
</protein>
<keyword evidence="2" id="KW-0560">Oxidoreductase</keyword>
<evidence type="ECO:0000313" key="3">
    <source>
        <dbReference type="EMBL" id="OZI70834.1"/>
    </source>
</evidence>